<dbReference type="AlphaFoldDB" id="A0A0B4N0L5"/>
<dbReference type="SUPFAM" id="SSF81301">
    <property type="entry name" value="Nucleotidyltransferase"/>
    <property type="match status" value="1"/>
</dbReference>
<dbReference type="InterPro" id="IPR002934">
    <property type="entry name" value="Polymerase_NTP_transf_dom"/>
</dbReference>
<dbReference type="PANTHER" id="PTHR33933:SF1">
    <property type="entry name" value="PROTEIN ADENYLYLTRANSFERASE MNTA-RELATED"/>
    <property type="match status" value="1"/>
</dbReference>
<dbReference type="GO" id="GO:0016779">
    <property type="term" value="F:nucleotidyltransferase activity"/>
    <property type="evidence" value="ECO:0007669"/>
    <property type="project" value="InterPro"/>
</dbReference>
<sequence length="113" mass="12461">MCSQDEARGIISQLSESIAALFPQEQPDVILFGSYARNDAEDGSGVDVLYLIDAPRQAIAEKNWQIGGAAADLLMEHGVVVSPIVENRAYFHRNAETLPFFRNIRREGVRVSA</sequence>
<evidence type="ECO:0000259" key="1">
    <source>
        <dbReference type="Pfam" id="PF01909"/>
    </source>
</evidence>
<proteinExistence type="predicted"/>
<dbReference type="InterPro" id="IPR052548">
    <property type="entry name" value="Type_VII_TA_antitoxin"/>
</dbReference>
<protein>
    <submittedName>
        <fullName evidence="2">Putative toxin</fullName>
    </submittedName>
</protein>
<name>A0A0B4N0L5_9BACT</name>
<dbReference type="Pfam" id="PF01909">
    <property type="entry name" value="NTP_transf_2"/>
    <property type="match status" value="1"/>
</dbReference>
<evidence type="ECO:0000313" key="2">
    <source>
        <dbReference type="EMBL" id="AIF26022.1"/>
    </source>
</evidence>
<dbReference type="EMBL" id="KJ631388">
    <property type="protein sequence ID" value="AIF26022.1"/>
    <property type="molecule type" value="Genomic_DNA"/>
</dbReference>
<dbReference type="Gene3D" id="3.30.460.10">
    <property type="entry name" value="Beta Polymerase, domain 2"/>
    <property type="match status" value="1"/>
</dbReference>
<feature type="domain" description="Polymerase nucleotidyl transferase" evidence="1">
    <location>
        <begin position="12"/>
        <end position="71"/>
    </location>
</feature>
<dbReference type="PANTHER" id="PTHR33933">
    <property type="entry name" value="NUCLEOTIDYLTRANSFERASE"/>
    <property type="match status" value="1"/>
</dbReference>
<reference evidence="2" key="1">
    <citation type="submission" date="2014-03" db="EMBL/GenBank/DDBJ databases">
        <title>A sequence of cellulolytic fosmid clone of goat rumen metagenome.</title>
        <authorList>
            <person name="Lee K.-T."/>
            <person name="Kim J.-Y."/>
            <person name="Kim Y.-J."/>
            <person name="Ahn J.-H."/>
            <person name="Park M.-N."/>
            <person name="Kim J.-H."/>
            <person name="Kim T.-H."/>
        </authorList>
    </citation>
    <scope>NUCLEOTIDE SEQUENCE</scope>
</reference>
<accession>A0A0B4N0L5</accession>
<dbReference type="CDD" id="cd05403">
    <property type="entry name" value="NT_KNTase_like"/>
    <property type="match status" value="1"/>
</dbReference>
<dbReference type="InterPro" id="IPR043519">
    <property type="entry name" value="NT_sf"/>
</dbReference>
<organism evidence="2">
    <name type="scientific">uncultured bacterium Ad_113_I18_contig2</name>
    <dbReference type="NCBI Taxonomy" id="1489298"/>
    <lineage>
        <taxon>Bacteria</taxon>
        <taxon>environmental samples</taxon>
    </lineage>
</organism>